<dbReference type="InterPro" id="IPR036388">
    <property type="entry name" value="WH-like_DNA-bd_sf"/>
</dbReference>
<dbReference type="InterPro" id="IPR007627">
    <property type="entry name" value="RNA_pol_sigma70_r2"/>
</dbReference>
<dbReference type="InterPro" id="IPR013324">
    <property type="entry name" value="RNA_pol_sigma_r3/r4-like"/>
</dbReference>
<name>A0A8J3G7V0_9BACT</name>
<sequence>MIENEQELVNGCRQNERTAQKRLYDVFGGKMFAICLRYVKNRADAEDVLQDAFIKIYENIGTFRGDSPLLYWMKSIVVNTALKHIRKQKYTLELNDIHTYDNHLSDAEVTLSGFQMQQLLEFIHELPPGCQTVFNLYALEGYQHGEIAELMGISEGTSKSQYSRARGLLQKKLNQEQRFDNESTRKTQI</sequence>
<dbReference type="InterPro" id="IPR013249">
    <property type="entry name" value="RNA_pol_sigma70_r4_t2"/>
</dbReference>
<evidence type="ECO:0000259" key="6">
    <source>
        <dbReference type="Pfam" id="PF08281"/>
    </source>
</evidence>
<keyword evidence="7" id="KW-0240">DNA-directed RNA polymerase</keyword>
<dbReference type="PANTHER" id="PTHR43133">
    <property type="entry name" value="RNA POLYMERASE ECF-TYPE SIGMA FACTO"/>
    <property type="match status" value="1"/>
</dbReference>
<evidence type="ECO:0000256" key="1">
    <source>
        <dbReference type="ARBA" id="ARBA00010641"/>
    </source>
</evidence>
<dbReference type="Gene3D" id="1.10.10.10">
    <property type="entry name" value="Winged helix-like DNA-binding domain superfamily/Winged helix DNA-binding domain"/>
    <property type="match status" value="1"/>
</dbReference>
<keyword evidence="3" id="KW-0731">Sigma factor</keyword>
<gene>
    <name evidence="7" type="ORF">GCM10007390_01980</name>
</gene>
<dbReference type="SUPFAM" id="SSF88659">
    <property type="entry name" value="Sigma3 and sigma4 domains of RNA polymerase sigma factors"/>
    <property type="match status" value="1"/>
</dbReference>
<dbReference type="SUPFAM" id="SSF88946">
    <property type="entry name" value="Sigma2 domain of RNA polymerase sigma factors"/>
    <property type="match status" value="1"/>
</dbReference>
<dbReference type="GO" id="GO:0003677">
    <property type="term" value="F:DNA binding"/>
    <property type="evidence" value="ECO:0007669"/>
    <property type="project" value="InterPro"/>
</dbReference>
<dbReference type="InterPro" id="IPR013325">
    <property type="entry name" value="RNA_pol_sigma_r2"/>
</dbReference>
<dbReference type="Proteomes" id="UP000598271">
    <property type="component" value="Unassembled WGS sequence"/>
</dbReference>
<dbReference type="Pfam" id="PF04542">
    <property type="entry name" value="Sigma70_r2"/>
    <property type="match status" value="1"/>
</dbReference>
<dbReference type="PANTHER" id="PTHR43133:SF46">
    <property type="entry name" value="RNA POLYMERASE SIGMA-70 FACTOR ECF SUBFAMILY"/>
    <property type="match status" value="1"/>
</dbReference>
<dbReference type="NCBIfam" id="TIGR02937">
    <property type="entry name" value="sigma70-ECF"/>
    <property type="match status" value="1"/>
</dbReference>
<dbReference type="InterPro" id="IPR014284">
    <property type="entry name" value="RNA_pol_sigma-70_dom"/>
</dbReference>
<dbReference type="Gene3D" id="1.10.1740.10">
    <property type="match status" value="1"/>
</dbReference>
<dbReference type="Pfam" id="PF08281">
    <property type="entry name" value="Sigma70_r4_2"/>
    <property type="match status" value="1"/>
</dbReference>
<protein>
    <submittedName>
        <fullName evidence="7">DNA-directed RNA polymerase sigma-70 factor</fullName>
    </submittedName>
</protein>
<keyword evidence="8" id="KW-1185">Reference proteome</keyword>
<organism evidence="7 8">
    <name type="scientific">Persicitalea jodogahamensis</name>
    <dbReference type="NCBI Taxonomy" id="402147"/>
    <lineage>
        <taxon>Bacteria</taxon>
        <taxon>Pseudomonadati</taxon>
        <taxon>Bacteroidota</taxon>
        <taxon>Cytophagia</taxon>
        <taxon>Cytophagales</taxon>
        <taxon>Spirosomataceae</taxon>
        <taxon>Persicitalea</taxon>
    </lineage>
</organism>
<dbReference type="GO" id="GO:0006352">
    <property type="term" value="P:DNA-templated transcription initiation"/>
    <property type="evidence" value="ECO:0007669"/>
    <property type="project" value="InterPro"/>
</dbReference>
<dbReference type="GO" id="GO:0000428">
    <property type="term" value="C:DNA-directed RNA polymerase complex"/>
    <property type="evidence" value="ECO:0007669"/>
    <property type="project" value="UniProtKB-KW"/>
</dbReference>
<keyword evidence="4" id="KW-0804">Transcription</keyword>
<proteinExistence type="inferred from homology"/>
<evidence type="ECO:0000256" key="2">
    <source>
        <dbReference type="ARBA" id="ARBA00023015"/>
    </source>
</evidence>
<dbReference type="InterPro" id="IPR039425">
    <property type="entry name" value="RNA_pol_sigma-70-like"/>
</dbReference>
<keyword evidence="2" id="KW-0805">Transcription regulation</keyword>
<evidence type="ECO:0000259" key="5">
    <source>
        <dbReference type="Pfam" id="PF04542"/>
    </source>
</evidence>
<accession>A0A8J3G7V0</accession>
<feature type="domain" description="RNA polymerase sigma-70 region 2" evidence="5">
    <location>
        <begin position="24"/>
        <end position="89"/>
    </location>
</feature>
<reference evidence="7 8" key="1">
    <citation type="journal article" date="2014" name="Int. J. Syst. Evol. Microbiol.">
        <title>Complete genome sequence of Corynebacterium casei LMG S-19264T (=DSM 44701T), isolated from a smear-ripened cheese.</title>
        <authorList>
            <consortium name="US DOE Joint Genome Institute (JGI-PGF)"/>
            <person name="Walter F."/>
            <person name="Albersmeier A."/>
            <person name="Kalinowski J."/>
            <person name="Ruckert C."/>
        </authorList>
    </citation>
    <scope>NUCLEOTIDE SEQUENCE [LARGE SCALE GENOMIC DNA]</scope>
    <source>
        <strain evidence="7 8">KCTC 12866</strain>
    </source>
</reference>
<dbReference type="GO" id="GO:0016987">
    <property type="term" value="F:sigma factor activity"/>
    <property type="evidence" value="ECO:0007669"/>
    <property type="project" value="UniProtKB-KW"/>
</dbReference>
<evidence type="ECO:0000256" key="4">
    <source>
        <dbReference type="ARBA" id="ARBA00023163"/>
    </source>
</evidence>
<evidence type="ECO:0000313" key="7">
    <source>
        <dbReference type="EMBL" id="GHB52913.1"/>
    </source>
</evidence>
<comment type="caution">
    <text evidence="7">The sequence shown here is derived from an EMBL/GenBank/DDBJ whole genome shotgun (WGS) entry which is preliminary data.</text>
</comment>
<dbReference type="EMBL" id="BMXF01000001">
    <property type="protein sequence ID" value="GHB52913.1"/>
    <property type="molecule type" value="Genomic_DNA"/>
</dbReference>
<evidence type="ECO:0000256" key="3">
    <source>
        <dbReference type="ARBA" id="ARBA00023082"/>
    </source>
</evidence>
<evidence type="ECO:0000313" key="8">
    <source>
        <dbReference type="Proteomes" id="UP000598271"/>
    </source>
</evidence>
<dbReference type="CDD" id="cd06171">
    <property type="entry name" value="Sigma70_r4"/>
    <property type="match status" value="1"/>
</dbReference>
<dbReference type="RefSeq" id="WP_189562494.1">
    <property type="nucleotide sequence ID" value="NZ_BMXF01000001.1"/>
</dbReference>
<comment type="similarity">
    <text evidence="1">Belongs to the sigma-70 factor family. ECF subfamily.</text>
</comment>
<feature type="domain" description="RNA polymerase sigma factor 70 region 4 type 2" evidence="6">
    <location>
        <begin position="117"/>
        <end position="166"/>
    </location>
</feature>
<dbReference type="AlphaFoldDB" id="A0A8J3G7V0"/>